<dbReference type="Proteomes" id="UP001148662">
    <property type="component" value="Unassembled WGS sequence"/>
</dbReference>
<gene>
    <name evidence="1" type="ORF">NM688_g8744</name>
</gene>
<evidence type="ECO:0000313" key="1">
    <source>
        <dbReference type="EMBL" id="KAJ3523360.1"/>
    </source>
</evidence>
<reference evidence="1" key="1">
    <citation type="submission" date="2022-07" db="EMBL/GenBank/DDBJ databases">
        <title>Genome Sequence of Phlebia brevispora.</title>
        <authorList>
            <person name="Buettner E."/>
        </authorList>
    </citation>
    <scope>NUCLEOTIDE SEQUENCE</scope>
    <source>
        <strain evidence="1">MPL23</strain>
    </source>
</reference>
<dbReference type="EMBL" id="JANHOG010002445">
    <property type="protein sequence ID" value="KAJ3523360.1"/>
    <property type="molecule type" value="Genomic_DNA"/>
</dbReference>
<name>A0ACC1RNF9_9APHY</name>
<accession>A0ACC1RNF9</accession>
<proteinExistence type="predicted"/>
<protein>
    <submittedName>
        <fullName evidence="1">Uncharacterized protein</fullName>
    </submittedName>
</protein>
<evidence type="ECO:0000313" key="2">
    <source>
        <dbReference type="Proteomes" id="UP001148662"/>
    </source>
</evidence>
<organism evidence="1 2">
    <name type="scientific">Phlebia brevispora</name>
    <dbReference type="NCBI Taxonomy" id="194682"/>
    <lineage>
        <taxon>Eukaryota</taxon>
        <taxon>Fungi</taxon>
        <taxon>Dikarya</taxon>
        <taxon>Basidiomycota</taxon>
        <taxon>Agaricomycotina</taxon>
        <taxon>Agaricomycetes</taxon>
        <taxon>Polyporales</taxon>
        <taxon>Meruliaceae</taxon>
        <taxon>Phlebia</taxon>
    </lineage>
</organism>
<comment type="caution">
    <text evidence="1">The sequence shown here is derived from an EMBL/GenBank/DDBJ whole genome shotgun (WGS) entry which is preliminary data.</text>
</comment>
<sequence>MDEADQGCTYGDNEAKGYPEQEEDAWRKRISACPSLEGFGEPGSHSSIYSSSTMWSPPAASSPFKTCLRTKGPLPTEPEIDDLFFTRSPASSTPPHEFCTRKERLEISRAVVSSWFRTVQSPSPEDLEERLASVL</sequence>
<keyword evidence="2" id="KW-1185">Reference proteome</keyword>